<evidence type="ECO:0000256" key="6">
    <source>
        <dbReference type="ARBA" id="ARBA00023239"/>
    </source>
</evidence>
<name>A0A315ES44_9BURK</name>
<evidence type="ECO:0000256" key="7">
    <source>
        <dbReference type="ARBA" id="ARBA00032903"/>
    </source>
</evidence>
<dbReference type="SMART" id="SM00905">
    <property type="entry name" value="FolB"/>
    <property type="match status" value="1"/>
</dbReference>
<evidence type="ECO:0000256" key="3">
    <source>
        <dbReference type="ARBA" id="ARBA00005708"/>
    </source>
</evidence>
<proteinExistence type="inferred from homology"/>
<dbReference type="InterPro" id="IPR006156">
    <property type="entry name" value="Dihydroneopterin_aldolase"/>
</dbReference>
<reference evidence="9 10" key="1">
    <citation type="submission" date="2017-04" db="EMBL/GenBank/DDBJ databases">
        <title>Unexpected and diverse lifestyles within the genus Limnohabitans.</title>
        <authorList>
            <person name="Kasalicky V."/>
            <person name="Mehrshad M."/>
            <person name="Andrei S.-A."/>
            <person name="Salcher M."/>
            <person name="Kratochvilova H."/>
            <person name="Simek K."/>
            <person name="Ghai R."/>
        </authorList>
    </citation>
    <scope>NUCLEOTIDE SEQUENCE [LARGE SCALE GENOMIC DNA]</scope>
    <source>
        <strain evidence="9 10">MWH-C5</strain>
    </source>
</reference>
<keyword evidence="10" id="KW-1185">Reference proteome</keyword>
<dbReference type="PANTHER" id="PTHR42844:SF1">
    <property type="entry name" value="DIHYDRONEOPTERIN ALDOLASE 1-RELATED"/>
    <property type="match status" value="1"/>
</dbReference>
<accession>A0A315ES44</accession>
<evidence type="ECO:0000256" key="1">
    <source>
        <dbReference type="ARBA" id="ARBA00001353"/>
    </source>
</evidence>
<evidence type="ECO:0000256" key="5">
    <source>
        <dbReference type="ARBA" id="ARBA00022909"/>
    </source>
</evidence>
<dbReference type="Gene3D" id="3.30.1130.10">
    <property type="match status" value="1"/>
</dbReference>
<dbReference type="Pfam" id="PF02152">
    <property type="entry name" value="FolB"/>
    <property type="match status" value="1"/>
</dbReference>
<dbReference type="GO" id="GO:0005737">
    <property type="term" value="C:cytoplasm"/>
    <property type="evidence" value="ECO:0007669"/>
    <property type="project" value="TreeGrafter"/>
</dbReference>
<dbReference type="GO" id="GO:0046656">
    <property type="term" value="P:folic acid biosynthetic process"/>
    <property type="evidence" value="ECO:0007669"/>
    <property type="project" value="UniProtKB-KW"/>
</dbReference>
<comment type="similarity">
    <text evidence="3">Belongs to the DHNA family.</text>
</comment>
<evidence type="ECO:0000256" key="4">
    <source>
        <dbReference type="ARBA" id="ARBA00013043"/>
    </source>
</evidence>
<evidence type="ECO:0000313" key="10">
    <source>
        <dbReference type="Proteomes" id="UP000251341"/>
    </source>
</evidence>
<dbReference type="EC" id="4.1.2.25" evidence="4"/>
<feature type="domain" description="Dihydroneopterin aldolase/epimerase" evidence="8">
    <location>
        <begin position="12"/>
        <end position="123"/>
    </location>
</feature>
<evidence type="ECO:0000313" key="9">
    <source>
        <dbReference type="EMBL" id="PUE59658.1"/>
    </source>
</evidence>
<evidence type="ECO:0000256" key="2">
    <source>
        <dbReference type="ARBA" id="ARBA00005013"/>
    </source>
</evidence>
<dbReference type="InterPro" id="IPR043133">
    <property type="entry name" value="GTP-CH-I_C/QueF"/>
</dbReference>
<gene>
    <name evidence="9" type="ORF">B9Z44_08770</name>
</gene>
<comment type="pathway">
    <text evidence="2">Cofactor biosynthesis; tetrahydrofolate biosynthesis; 2-amino-4-hydroxy-6-hydroxymethyl-7,8-dihydropteridine diphosphate from 7,8-dihydroneopterin triphosphate: step 3/4.</text>
</comment>
<sequence>MNDQLLLNCRRLFLRGLTVQANIGIHDHELQAAQRIVIDVDLYVSFAGTSPKDDRIDEVVDYDFVRAVVHTRIAQGHINLQETLCDDILTHLLEHTGVMAARVSTRKPDVYPDCEAVGVEVFRAKPGVL</sequence>
<keyword evidence="6" id="KW-0456">Lyase</keyword>
<dbReference type="PANTHER" id="PTHR42844">
    <property type="entry name" value="DIHYDRONEOPTERIN ALDOLASE 1-RELATED"/>
    <property type="match status" value="1"/>
</dbReference>
<protein>
    <recommendedName>
        <fullName evidence="4">dihydroneopterin aldolase</fullName>
        <ecNumber evidence="4">4.1.2.25</ecNumber>
    </recommendedName>
    <alternativeName>
        <fullName evidence="7">7,8-dihydroneopterin aldolase</fullName>
    </alternativeName>
</protein>
<dbReference type="Proteomes" id="UP000251341">
    <property type="component" value="Unassembled WGS sequence"/>
</dbReference>
<dbReference type="SUPFAM" id="SSF55620">
    <property type="entry name" value="Tetrahydrobiopterin biosynthesis enzymes-like"/>
    <property type="match status" value="1"/>
</dbReference>
<dbReference type="EMBL" id="NESP01000001">
    <property type="protein sequence ID" value="PUE59658.1"/>
    <property type="molecule type" value="Genomic_DNA"/>
</dbReference>
<keyword evidence="5" id="KW-0289">Folate biosynthesis</keyword>
<dbReference type="RefSeq" id="WP_108359856.1">
    <property type="nucleotide sequence ID" value="NZ_NESP01000001.1"/>
</dbReference>
<comment type="catalytic activity">
    <reaction evidence="1">
        <text>7,8-dihydroneopterin = 6-hydroxymethyl-7,8-dihydropterin + glycolaldehyde</text>
        <dbReference type="Rhea" id="RHEA:10540"/>
        <dbReference type="ChEBI" id="CHEBI:17001"/>
        <dbReference type="ChEBI" id="CHEBI:17071"/>
        <dbReference type="ChEBI" id="CHEBI:44841"/>
        <dbReference type="EC" id="4.1.2.25"/>
    </reaction>
</comment>
<organism evidence="9 10">
    <name type="scientific">Limnohabitans curvus</name>
    <dbReference type="NCBI Taxonomy" id="323423"/>
    <lineage>
        <taxon>Bacteria</taxon>
        <taxon>Pseudomonadati</taxon>
        <taxon>Pseudomonadota</taxon>
        <taxon>Betaproteobacteria</taxon>
        <taxon>Burkholderiales</taxon>
        <taxon>Comamonadaceae</taxon>
        <taxon>Limnohabitans</taxon>
    </lineage>
</organism>
<dbReference type="GO" id="GO:0004150">
    <property type="term" value="F:dihydroneopterin aldolase activity"/>
    <property type="evidence" value="ECO:0007669"/>
    <property type="project" value="UniProtKB-EC"/>
</dbReference>
<dbReference type="InterPro" id="IPR006157">
    <property type="entry name" value="FolB_dom"/>
</dbReference>
<dbReference type="AlphaFoldDB" id="A0A315ES44"/>
<evidence type="ECO:0000259" key="8">
    <source>
        <dbReference type="SMART" id="SM00905"/>
    </source>
</evidence>
<comment type="caution">
    <text evidence="9">The sequence shown here is derived from an EMBL/GenBank/DDBJ whole genome shotgun (WGS) entry which is preliminary data.</text>
</comment>